<dbReference type="RefSeq" id="WP_354695266.1">
    <property type="nucleotide sequence ID" value="NZ_JAZHOG010000006.1"/>
</dbReference>
<name>A0AAW9RKA2_9GAMM</name>
<evidence type="ECO:0000313" key="3">
    <source>
        <dbReference type="Proteomes" id="UP001359886"/>
    </source>
</evidence>
<sequence>MHALKIKSAMFLCALFASWPLLASDPELYGVWEPIEYVVDGTVTPLRGAMIVTPGYLVANAIYDGDGDGVLEANATSGPITVANNTITYMQWVQLHYRPSGEGNELHENVEYDINYTIEDDRLIFHFPSGNRYISKRLAGLEE</sequence>
<dbReference type="EMBL" id="JAZHOG010000006">
    <property type="protein sequence ID" value="MEJ8567941.1"/>
    <property type="molecule type" value="Genomic_DNA"/>
</dbReference>
<feature type="chain" id="PRO_5043443605" description="Lipocalin-like domain-containing protein" evidence="1">
    <location>
        <begin position="24"/>
        <end position="143"/>
    </location>
</feature>
<gene>
    <name evidence="2" type="ORF">V3330_09925</name>
</gene>
<protein>
    <recommendedName>
        <fullName evidence="4">Lipocalin-like domain-containing protein</fullName>
    </recommendedName>
</protein>
<evidence type="ECO:0000256" key="1">
    <source>
        <dbReference type="SAM" id="SignalP"/>
    </source>
</evidence>
<keyword evidence="3" id="KW-1185">Reference proteome</keyword>
<comment type="caution">
    <text evidence="2">The sequence shown here is derived from an EMBL/GenBank/DDBJ whole genome shotgun (WGS) entry which is preliminary data.</text>
</comment>
<feature type="signal peptide" evidence="1">
    <location>
        <begin position="1"/>
        <end position="23"/>
    </location>
</feature>
<dbReference type="AlphaFoldDB" id="A0AAW9RKA2"/>
<organism evidence="2 3">
    <name type="scientific">Elongatibacter sediminis</name>
    <dbReference type="NCBI Taxonomy" id="3119006"/>
    <lineage>
        <taxon>Bacteria</taxon>
        <taxon>Pseudomonadati</taxon>
        <taxon>Pseudomonadota</taxon>
        <taxon>Gammaproteobacteria</taxon>
        <taxon>Chromatiales</taxon>
        <taxon>Wenzhouxiangellaceae</taxon>
        <taxon>Elongatibacter</taxon>
    </lineage>
</organism>
<evidence type="ECO:0000313" key="2">
    <source>
        <dbReference type="EMBL" id="MEJ8567941.1"/>
    </source>
</evidence>
<evidence type="ECO:0008006" key="4">
    <source>
        <dbReference type="Google" id="ProtNLM"/>
    </source>
</evidence>
<dbReference type="Proteomes" id="UP001359886">
    <property type="component" value="Unassembled WGS sequence"/>
</dbReference>
<proteinExistence type="predicted"/>
<accession>A0AAW9RKA2</accession>
<reference evidence="2 3" key="1">
    <citation type="submission" date="2024-02" db="EMBL/GenBank/DDBJ databases">
        <title>A novel Wenzhouxiangellaceae bacterium, isolated from coastal sediments.</title>
        <authorList>
            <person name="Du Z.-J."/>
            <person name="Ye Y.-Q."/>
            <person name="Zhang X.-Y."/>
        </authorList>
    </citation>
    <scope>NUCLEOTIDE SEQUENCE [LARGE SCALE GENOMIC DNA]</scope>
    <source>
        <strain evidence="2 3">CH-27</strain>
    </source>
</reference>
<keyword evidence="1" id="KW-0732">Signal</keyword>